<name>A0A026WH00_OOCBI</name>
<evidence type="ECO:0000313" key="1">
    <source>
        <dbReference type="EMBL" id="EZA55342.1"/>
    </source>
</evidence>
<reference evidence="1 2" key="1">
    <citation type="journal article" date="2014" name="Curr. Biol.">
        <title>The genome of the clonal raider ant Cerapachys biroi.</title>
        <authorList>
            <person name="Oxley P.R."/>
            <person name="Ji L."/>
            <person name="Fetter-Pruneda I."/>
            <person name="McKenzie S.K."/>
            <person name="Li C."/>
            <person name="Hu H."/>
            <person name="Zhang G."/>
            <person name="Kronauer D.J."/>
        </authorList>
    </citation>
    <scope>NUCLEOTIDE SEQUENCE [LARGE SCALE GENOMIC DNA]</scope>
</reference>
<accession>A0A026WH00</accession>
<evidence type="ECO:0000313" key="2">
    <source>
        <dbReference type="Proteomes" id="UP000053097"/>
    </source>
</evidence>
<protein>
    <submittedName>
        <fullName evidence="1">Uncharacterized protein</fullName>
    </submittedName>
</protein>
<sequence length="57" mass="6711">MLGSPVIDFGRILLTNLPNENDVSKLEEFCRNILEIYLKTLRNVYTMANIMHVTRHY</sequence>
<organism evidence="1 2">
    <name type="scientific">Ooceraea biroi</name>
    <name type="common">Clonal raider ant</name>
    <name type="synonym">Cerapachys biroi</name>
    <dbReference type="NCBI Taxonomy" id="2015173"/>
    <lineage>
        <taxon>Eukaryota</taxon>
        <taxon>Metazoa</taxon>
        <taxon>Ecdysozoa</taxon>
        <taxon>Arthropoda</taxon>
        <taxon>Hexapoda</taxon>
        <taxon>Insecta</taxon>
        <taxon>Pterygota</taxon>
        <taxon>Neoptera</taxon>
        <taxon>Endopterygota</taxon>
        <taxon>Hymenoptera</taxon>
        <taxon>Apocrita</taxon>
        <taxon>Aculeata</taxon>
        <taxon>Formicoidea</taxon>
        <taxon>Formicidae</taxon>
        <taxon>Dorylinae</taxon>
        <taxon>Ooceraea</taxon>
    </lineage>
</organism>
<dbReference type="Proteomes" id="UP000053097">
    <property type="component" value="Unassembled WGS sequence"/>
</dbReference>
<dbReference type="EMBL" id="KK107211">
    <property type="protein sequence ID" value="EZA55342.1"/>
    <property type="molecule type" value="Genomic_DNA"/>
</dbReference>
<dbReference type="AlphaFoldDB" id="A0A026WH00"/>
<gene>
    <name evidence="1" type="ORF">X777_04796</name>
</gene>
<keyword evidence="2" id="KW-1185">Reference proteome</keyword>
<proteinExistence type="predicted"/>